<feature type="region of interest" description="Disordered" evidence="1">
    <location>
        <begin position="1"/>
        <end position="43"/>
    </location>
</feature>
<name>Q0P697_MOUSE</name>
<dbReference type="PANTHER" id="PTHR14926:SF1">
    <property type="entry name" value="M-PHASE PHOSPHOPROTEIN 9"/>
    <property type="match status" value="1"/>
</dbReference>
<dbReference type="AGR" id="MGI:2443138"/>
<dbReference type="InterPro" id="IPR026636">
    <property type="entry name" value="MPHOSPH9"/>
</dbReference>
<sequence length="142" mass="15000">MGFFSENSERNESVVSSPASKEPETQPASSTSYPDCHVDSSSVSSGYGTFCILDMNTHKAKEPTEPLEPGAASQGQHPASVVQAHGPAGGAAAINFFTQTPEELCASLKEDGSTFPGEFDRNFLVKTRSLKCTVGKQIVVSL</sequence>
<evidence type="ECO:0000313" key="3">
    <source>
        <dbReference type="MGI" id="MGI:2443138"/>
    </source>
</evidence>
<organism evidence="2">
    <name type="scientific">Mus musculus</name>
    <name type="common">Mouse</name>
    <dbReference type="NCBI Taxonomy" id="10090"/>
    <lineage>
        <taxon>Eukaryota</taxon>
        <taxon>Metazoa</taxon>
        <taxon>Chordata</taxon>
        <taxon>Craniata</taxon>
        <taxon>Vertebrata</taxon>
        <taxon>Euteleostomi</taxon>
        <taxon>Mammalia</taxon>
        <taxon>Eutheria</taxon>
        <taxon>Euarchontoglires</taxon>
        <taxon>Glires</taxon>
        <taxon>Rodentia</taxon>
        <taxon>Myomorpha</taxon>
        <taxon>Muroidea</taxon>
        <taxon>Muridae</taxon>
        <taxon>Murinae</taxon>
        <taxon>Mus</taxon>
        <taxon>Mus</taxon>
    </lineage>
</organism>
<reference evidence="2" key="1">
    <citation type="journal article" date="2004" name="Genome Res.">
        <title>The status, quality, and expansion of the NIH full-length cDNA project: the Mammalian Gene Collection (MGC).</title>
        <authorList>
            <consortium name="The MGC Project Team"/>
            <person name="Gerhard D.S."/>
            <person name="Wagner L."/>
            <person name="Feingold E.A."/>
            <person name="Shenmen C.M."/>
            <person name="Grouse L.H."/>
            <person name="Schuler G."/>
            <person name="Klein S.L."/>
            <person name="Old S."/>
            <person name="Rasooly R."/>
            <person name="Good P."/>
            <person name="Guyer M."/>
            <person name="Peck A.M."/>
            <person name="Derge J.G."/>
            <person name="Lipman D."/>
            <person name="Collins F.S."/>
            <person name="Jang W."/>
            <person name="Sherry S."/>
            <person name="Feolo M."/>
            <person name="Misquitta L."/>
            <person name="Lee E."/>
            <person name="Rotmistrovsky K."/>
            <person name="Greenhut S.F."/>
            <person name="Schaefer C.F."/>
            <person name="Buetow K."/>
            <person name="Bonner T.I."/>
            <person name="Haussler D."/>
            <person name="Kent J."/>
            <person name="Kiekhaus M."/>
            <person name="Furey T."/>
            <person name="Brent M."/>
            <person name="Prange C."/>
            <person name="Schreiber K."/>
            <person name="Shapiro N."/>
            <person name="Bhat N.K."/>
            <person name="Hopkins R.F."/>
            <person name="Hsie F."/>
            <person name="Driscoll T."/>
            <person name="Soares M.B."/>
            <person name="Casavant T.L."/>
            <person name="Scheetz T.E."/>
            <person name="Brown-stein M.J."/>
            <person name="Usdin T.B."/>
            <person name="Toshiyuki S."/>
            <person name="Carninci P."/>
            <person name="Piao Y."/>
            <person name="Dudekula D.B."/>
            <person name="Ko M.S."/>
            <person name="Kawakami K."/>
            <person name="Suzuki Y."/>
            <person name="Sugano S."/>
            <person name="Gruber C.E."/>
            <person name="Smith M.R."/>
            <person name="Simmons B."/>
            <person name="Moore T."/>
            <person name="Waterman R."/>
            <person name="Johnson S.L."/>
            <person name="Ruan Y."/>
            <person name="Wei C.L."/>
            <person name="Mathavan S."/>
            <person name="Gunaratne P.H."/>
            <person name="Wu J."/>
            <person name="Garcia A.M."/>
            <person name="Hulyk S.W."/>
            <person name="Fuh E."/>
            <person name="Yuan Y."/>
            <person name="Sneed A."/>
            <person name="Kowis C."/>
            <person name="Hodgson A."/>
            <person name="Muzny D.M."/>
            <person name="McPherson J."/>
            <person name="Gibbs R.A."/>
            <person name="Fahey J."/>
            <person name="Helton E."/>
            <person name="Ketteman M."/>
            <person name="Madan A."/>
            <person name="Rodrigues S."/>
            <person name="Sanchez A."/>
            <person name="Whiting M."/>
            <person name="Madari A."/>
            <person name="Young A.C."/>
            <person name="Wetherby K.D."/>
            <person name="Granite S.J."/>
            <person name="Kwong P.N."/>
            <person name="Brinkley C.P."/>
            <person name="Pearson R.L."/>
            <person name="Bouffard G.G."/>
            <person name="Blakesly R.W."/>
            <person name="Green E.D."/>
            <person name="Dickson M.C."/>
            <person name="Rodriguez A.C."/>
            <person name="Grimwood J."/>
            <person name="Schmutz J."/>
            <person name="Myers R.M."/>
            <person name="Butterfield Y.S."/>
            <person name="Griffith M."/>
            <person name="Griffith O.L."/>
            <person name="Krzywinski M.I."/>
            <person name="Liao N."/>
            <person name="Morin R."/>
            <person name="Morrin R."/>
            <person name="Palmquist D."/>
            <person name="Petrescu A.S."/>
            <person name="Skalska U."/>
            <person name="Smailus D.E."/>
            <person name="Stott J.M."/>
            <person name="Schnerch A."/>
            <person name="Schein J.E."/>
            <person name="Jones S.J."/>
            <person name="Holt R.A."/>
            <person name="Baross A."/>
            <person name="Marra M.A."/>
            <person name="Clifton S."/>
            <person name="Makowski K.A."/>
            <person name="Bosak S."/>
            <person name="Malek J."/>
        </authorList>
    </citation>
    <scope>NUCLEOTIDE SEQUENCE [LARGE SCALE MRNA]</scope>
    <source>
        <strain evidence="2">FVB/N</strain>
        <tissue evidence="2">Mammary tumor. C3</tissue>
    </source>
</reference>
<feature type="compositionally biased region" description="Polar residues" evidence="1">
    <location>
        <begin position="26"/>
        <end position="43"/>
    </location>
</feature>
<dbReference type="PANTHER" id="PTHR14926">
    <property type="entry name" value="M-PHASE PHOSPHOPROTEIN 9"/>
    <property type="match status" value="1"/>
</dbReference>
<feature type="region of interest" description="Disordered" evidence="1">
    <location>
        <begin position="60"/>
        <end position="84"/>
    </location>
</feature>
<dbReference type="AlphaFoldDB" id="Q0P697"/>
<accession>Q0P697</accession>
<dbReference type="EMBL" id="BC027168">
    <property type="protein sequence ID" value="AAH27168.1"/>
    <property type="molecule type" value="mRNA"/>
</dbReference>
<protein>
    <submittedName>
        <fullName evidence="2">Mphosph9 protein</fullName>
    </submittedName>
</protein>
<gene>
    <name evidence="2 3" type="primary">Mphosph9</name>
</gene>
<evidence type="ECO:0000256" key="1">
    <source>
        <dbReference type="SAM" id="MobiDB-lite"/>
    </source>
</evidence>
<evidence type="ECO:0000313" key="2">
    <source>
        <dbReference type="EMBL" id="AAH27168.1"/>
    </source>
</evidence>
<dbReference type="MGI" id="MGI:2443138">
    <property type="gene designation" value="Mphosph9"/>
</dbReference>
<proteinExistence type="evidence at transcript level"/>